<reference evidence="2 3" key="1">
    <citation type="journal article" date="2024" name="Plant Biotechnol. J.">
        <title>Dendrobium thyrsiflorum genome and its molecular insights into genes involved in important horticultural traits.</title>
        <authorList>
            <person name="Chen B."/>
            <person name="Wang J.Y."/>
            <person name="Zheng P.J."/>
            <person name="Li K.L."/>
            <person name="Liang Y.M."/>
            <person name="Chen X.F."/>
            <person name="Zhang C."/>
            <person name="Zhao X."/>
            <person name="He X."/>
            <person name="Zhang G.Q."/>
            <person name="Liu Z.J."/>
            <person name="Xu Q."/>
        </authorList>
    </citation>
    <scope>NUCLEOTIDE SEQUENCE [LARGE SCALE GENOMIC DNA]</scope>
    <source>
        <strain evidence="2">GZMU011</strain>
    </source>
</reference>
<evidence type="ECO:0000313" key="2">
    <source>
        <dbReference type="EMBL" id="KAL0907146.1"/>
    </source>
</evidence>
<protein>
    <recommendedName>
        <fullName evidence="4">Son of sevenless</fullName>
    </recommendedName>
</protein>
<keyword evidence="3" id="KW-1185">Reference proteome</keyword>
<proteinExistence type="predicted"/>
<dbReference type="EMBL" id="JANQDX010000018">
    <property type="protein sequence ID" value="KAL0907146.1"/>
    <property type="molecule type" value="Genomic_DNA"/>
</dbReference>
<dbReference type="AlphaFoldDB" id="A0ABD0UA02"/>
<feature type="transmembrane region" description="Helical" evidence="1">
    <location>
        <begin position="162"/>
        <end position="187"/>
    </location>
</feature>
<keyword evidence="1" id="KW-0472">Membrane</keyword>
<sequence length="348" mass="37638">MDHQIVSQISPRTAISRVLPDLSDISAVPPPMNALEILRETARILRTDPSTFMTILALLICPVSAALLSNFFIDQAIVTALGRRLMLLAVTSGLPSTHFIKQICHHLAGTIVSSTFCFPFLITFLLLARACIAYSVACNYAGKKVIATEFMGMARRIWRSLVSTYIWVCAAIVGCLAVFIILIVVVSNSLAALGYPPEIIVYPALLTVLAFSVAYAHTIIVCNLASVISVLEDASGTKALLRSVRLVKGQTQAGLLIFLGSVIGFSFVEGLFEHRVKTLSYGDGSSRIWEGPLLVLMYSFVVLVDSMMSAVFYFTCRSSGMEALSGNVLAVEELEKLSSDSASRTTVP</sequence>
<feature type="transmembrane region" description="Helical" evidence="1">
    <location>
        <begin position="85"/>
        <end position="108"/>
    </location>
</feature>
<feature type="transmembrane region" description="Helical" evidence="1">
    <location>
        <begin position="120"/>
        <end position="141"/>
    </location>
</feature>
<feature type="transmembrane region" description="Helical" evidence="1">
    <location>
        <begin position="52"/>
        <end position="73"/>
    </location>
</feature>
<keyword evidence="1" id="KW-0812">Transmembrane</keyword>
<dbReference type="PANTHER" id="PTHR33133:SF1">
    <property type="entry name" value="EXPRESSED PROTEIN-RELATED"/>
    <property type="match status" value="1"/>
</dbReference>
<feature type="transmembrane region" description="Helical" evidence="1">
    <location>
        <begin position="199"/>
        <end position="232"/>
    </location>
</feature>
<keyword evidence="1" id="KW-1133">Transmembrane helix</keyword>
<evidence type="ECO:0008006" key="4">
    <source>
        <dbReference type="Google" id="ProtNLM"/>
    </source>
</evidence>
<evidence type="ECO:0000256" key="1">
    <source>
        <dbReference type="SAM" id="Phobius"/>
    </source>
</evidence>
<evidence type="ECO:0000313" key="3">
    <source>
        <dbReference type="Proteomes" id="UP001552299"/>
    </source>
</evidence>
<gene>
    <name evidence="2" type="ORF">M5K25_025692</name>
</gene>
<feature type="transmembrane region" description="Helical" evidence="1">
    <location>
        <begin position="292"/>
        <end position="314"/>
    </location>
</feature>
<dbReference type="Proteomes" id="UP001552299">
    <property type="component" value="Unassembled WGS sequence"/>
</dbReference>
<feature type="transmembrane region" description="Helical" evidence="1">
    <location>
        <begin position="253"/>
        <end position="272"/>
    </location>
</feature>
<comment type="caution">
    <text evidence="2">The sequence shown here is derived from an EMBL/GenBank/DDBJ whole genome shotgun (WGS) entry which is preliminary data.</text>
</comment>
<dbReference type="PANTHER" id="PTHR33133">
    <property type="entry name" value="OS08G0107100 PROTEIN-RELATED"/>
    <property type="match status" value="1"/>
</dbReference>
<accession>A0ABD0UA02</accession>
<name>A0ABD0UA02_DENTH</name>
<organism evidence="2 3">
    <name type="scientific">Dendrobium thyrsiflorum</name>
    <name type="common">Pinecone-like raceme dendrobium</name>
    <name type="synonym">Orchid</name>
    <dbReference type="NCBI Taxonomy" id="117978"/>
    <lineage>
        <taxon>Eukaryota</taxon>
        <taxon>Viridiplantae</taxon>
        <taxon>Streptophyta</taxon>
        <taxon>Embryophyta</taxon>
        <taxon>Tracheophyta</taxon>
        <taxon>Spermatophyta</taxon>
        <taxon>Magnoliopsida</taxon>
        <taxon>Liliopsida</taxon>
        <taxon>Asparagales</taxon>
        <taxon>Orchidaceae</taxon>
        <taxon>Epidendroideae</taxon>
        <taxon>Malaxideae</taxon>
        <taxon>Dendrobiinae</taxon>
        <taxon>Dendrobium</taxon>
    </lineage>
</organism>